<dbReference type="AlphaFoldDB" id="A0A392SFH2"/>
<feature type="non-terminal residue" evidence="2">
    <location>
        <position position="105"/>
    </location>
</feature>
<dbReference type="EMBL" id="LXQA010368706">
    <property type="protein sequence ID" value="MCI47192.1"/>
    <property type="molecule type" value="Genomic_DNA"/>
</dbReference>
<feature type="region of interest" description="Disordered" evidence="1">
    <location>
        <begin position="1"/>
        <end position="20"/>
    </location>
</feature>
<feature type="region of interest" description="Disordered" evidence="1">
    <location>
        <begin position="61"/>
        <end position="105"/>
    </location>
</feature>
<protein>
    <submittedName>
        <fullName evidence="2">Uncharacterized protein</fullName>
    </submittedName>
</protein>
<evidence type="ECO:0000256" key="1">
    <source>
        <dbReference type="SAM" id="MobiDB-lite"/>
    </source>
</evidence>
<name>A0A392SFH2_9FABA</name>
<accession>A0A392SFH2</accession>
<reference evidence="2 3" key="1">
    <citation type="journal article" date="2018" name="Front. Plant Sci.">
        <title>Red Clover (Trifolium pratense) and Zigzag Clover (T. medium) - A Picture of Genomic Similarities and Differences.</title>
        <authorList>
            <person name="Dluhosova J."/>
            <person name="Istvanek J."/>
            <person name="Nedelnik J."/>
            <person name="Repkova J."/>
        </authorList>
    </citation>
    <scope>NUCLEOTIDE SEQUENCE [LARGE SCALE GENOMIC DNA]</scope>
    <source>
        <strain evidence="3">cv. 10/8</strain>
        <tissue evidence="2">Leaf</tissue>
    </source>
</reference>
<proteinExistence type="predicted"/>
<comment type="caution">
    <text evidence="2">The sequence shown here is derived from an EMBL/GenBank/DDBJ whole genome shotgun (WGS) entry which is preliminary data.</text>
</comment>
<organism evidence="2 3">
    <name type="scientific">Trifolium medium</name>
    <dbReference type="NCBI Taxonomy" id="97028"/>
    <lineage>
        <taxon>Eukaryota</taxon>
        <taxon>Viridiplantae</taxon>
        <taxon>Streptophyta</taxon>
        <taxon>Embryophyta</taxon>
        <taxon>Tracheophyta</taxon>
        <taxon>Spermatophyta</taxon>
        <taxon>Magnoliopsida</taxon>
        <taxon>eudicotyledons</taxon>
        <taxon>Gunneridae</taxon>
        <taxon>Pentapetalae</taxon>
        <taxon>rosids</taxon>
        <taxon>fabids</taxon>
        <taxon>Fabales</taxon>
        <taxon>Fabaceae</taxon>
        <taxon>Papilionoideae</taxon>
        <taxon>50 kb inversion clade</taxon>
        <taxon>NPAAA clade</taxon>
        <taxon>Hologalegina</taxon>
        <taxon>IRL clade</taxon>
        <taxon>Trifolieae</taxon>
        <taxon>Trifolium</taxon>
    </lineage>
</organism>
<evidence type="ECO:0000313" key="3">
    <source>
        <dbReference type="Proteomes" id="UP000265520"/>
    </source>
</evidence>
<keyword evidence="3" id="KW-1185">Reference proteome</keyword>
<evidence type="ECO:0000313" key="2">
    <source>
        <dbReference type="EMBL" id="MCI47192.1"/>
    </source>
</evidence>
<sequence length="105" mass="11454">ASTESDETPLAQKLKEKTSEAYAKEMHKKFSEGKFPESSRNIPVEAHIPGYDIPLTTILPETQPIDVSSSSSPDTDDLDNEADILKEGVTKFGETPNPDAVAKHL</sequence>
<dbReference type="Proteomes" id="UP000265520">
    <property type="component" value="Unassembled WGS sequence"/>
</dbReference>
<feature type="non-terminal residue" evidence="2">
    <location>
        <position position="1"/>
    </location>
</feature>